<accession>A0AAD2A563</accession>
<dbReference type="EMBL" id="OU503053">
    <property type="protein sequence ID" value="CAI9781174.1"/>
    <property type="molecule type" value="Genomic_DNA"/>
</dbReference>
<organism evidence="2 3">
    <name type="scientific">Fraxinus pennsylvanica</name>
    <dbReference type="NCBI Taxonomy" id="56036"/>
    <lineage>
        <taxon>Eukaryota</taxon>
        <taxon>Viridiplantae</taxon>
        <taxon>Streptophyta</taxon>
        <taxon>Embryophyta</taxon>
        <taxon>Tracheophyta</taxon>
        <taxon>Spermatophyta</taxon>
        <taxon>Magnoliopsida</taxon>
        <taxon>eudicotyledons</taxon>
        <taxon>Gunneridae</taxon>
        <taxon>Pentapetalae</taxon>
        <taxon>asterids</taxon>
        <taxon>lamiids</taxon>
        <taxon>Lamiales</taxon>
        <taxon>Oleaceae</taxon>
        <taxon>Oleeae</taxon>
        <taxon>Fraxinus</taxon>
    </lineage>
</organism>
<feature type="compositionally biased region" description="Acidic residues" evidence="1">
    <location>
        <begin position="30"/>
        <end position="45"/>
    </location>
</feature>
<protein>
    <submittedName>
        <fullName evidence="2">Uncharacterized protein</fullName>
    </submittedName>
</protein>
<gene>
    <name evidence="2" type="ORF">FPE_LOCUS28604</name>
</gene>
<keyword evidence="3" id="KW-1185">Reference proteome</keyword>
<name>A0AAD2A563_9LAMI</name>
<dbReference type="Proteomes" id="UP000834106">
    <property type="component" value="Chromosome 18"/>
</dbReference>
<sequence length="101" mass="10984">MDRRKSMKGSTEYVGTAIVSDAGVFSSEKDEVDATDDDADIESTIELERPGEEKKKRWEAKAVAKSAVLVVSVSNSESDKEWWSDVVEDAAAAAEQSIVKS</sequence>
<evidence type="ECO:0000313" key="3">
    <source>
        <dbReference type="Proteomes" id="UP000834106"/>
    </source>
</evidence>
<reference evidence="2" key="1">
    <citation type="submission" date="2023-05" db="EMBL/GenBank/DDBJ databases">
        <authorList>
            <person name="Huff M."/>
        </authorList>
    </citation>
    <scope>NUCLEOTIDE SEQUENCE</scope>
</reference>
<evidence type="ECO:0000256" key="1">
    <source>
        <dbReference type="SAM" id="MobiDB-lite"/>
    </source>
</evidence>
<dbReference type="AlphaFoldDB" id="A0AAD2A563"/>
<proteinExistence type="predicted"/>
<feature type="region of interest" description="Disordered" evidence="1">
    <location>
        <begin position="27"/>
        <end position="54"/>
    </location>
</feature>
<evidence type="ECO:0000313" key="2">
    <source>
        <dbReference type="EMBL" id="CAI9781174.1"/>
    </source>
</evidence>